<keyword evidence="3" id="KW-1185">Reference proteome</keyword>
<evidence type="ECO:0000313" key="3">
    <source>
        <dbReference type="Proteomes" id="UP000247476"/>
    </source>
</evidence>
<sequence length="270" mass="29526">MLVAGEEIALKKFVAGIIVGVTLTIGSSVFADQIKQFVLTAASYPIFVNGKEFADPEHPVLNYEGSTYVPLAKLGDLTGVQYKWNDDLKRVEIDTKQAGSTDPAAPGTSTGSVAKPGSGLPQGGVLTPDVEIRESTESGFFTRDGVVMYEAVDRAGNNLGVFSDEDEESYMMAKLENKPLPPKLSEGWMQGGFLYKVYQVDSKYEGNDLVFYPIAKKDTEVLKELARLNLPSDWRDKESGETTANGIKVKRHNKINYFSIEDLKKVGLIG</sequence>
<proteinExistence type="predicted"/>
<evidence type="ECO:0000313" key="2">
    <source>
        <dbReference type="EMBL" id="PYI57020.1"/>
    </source>
</evidence>
<reference evidence="2 3" key="1">
    <citation type="submission" date="2018-05" db="EMBL/GenBank/DDBJ databases">
        <title>Paenibacillus flagellatus sp. nov., isolated from selenium mineral soil.</title>
        <authorList>
            <person name="Dai X."/>
        </authorList>
    </citation>
    <scope>NUCLEOTIDE SEQUENCE [LARGE SCALE GENOMIC DNA]</scope>
    <source>
        <strain evidence="2 3">DXL2</strain>
    </source>
</reference>
<accession>A0A2V5KNW5</accession>
<gene>
    <name evidence="2" type="ORF">DLM86_00800</name>
</gene>
<comment type="caution">
    <text evidence="2">The sequence shown here is derived from an EMBL/GenBank/DDBJ whole genome shotgun (WGS) entry which is preliminary data.</text>
</comment>
<organism evidence="2 3">
    <name type="scientific">Paenibacillus flagellatus</name>
    <dbReference type="NCBI Taxonomy" id="2211139"/>
    <lineage>
        <taxon>Bacteria</taxon>
        <taxon>Bacillati</taxon>
        <taxon>Bacillota</taxon>
        <taxon>Bacilli</taxon>
        <taxon>Bacillales</taxon>
        <taxon>Paenibacillaceae</taxon>
        <taxon>Paenibacillus</taxon>
    </lineage>
</organism>
<dbReference type="Proteomes" id="UP000247476">
    <property type="component" value="Unassembled WGS sequence"/>
</dbReference>
<protein>
    <submittedName>
        <fullName evidence="2">Uncharacterized protein</fullName>
    </submittedName>
</protein>
<evidence type="ECO:0000256" key="1">
    <source>
        <dbReference type="SAM" id="MobiDB-lite"/>
    </source>
</evidence>
<dbReference type="EMBL" id="QJVJ01000001">
    <property type="protein sequence ID" value="PYI57020.1"/>
    <property type="molecule type" value="Genomic_DNA"/>
</dbReference>
<dbReference type="AlphaFoldDB" id="A0A2V5KNW5"/>
<name>A0A2V5KNW5_9BACL</name>
<feature type="region of interest" description="Disordered" evidence="1">
    <location>
        <begin position="96"/>
        <end position="126"/>
    </location>
</feature>